<evidence type="ECO:0000313" key="1">
    <source>
        <dbReference type="EMBL" id="DAE23189.1"/>
    </source>
</evidence>
<accession>A0A8S5QWV2</accession>
<organism evidence="1">
    <name type="scientific">Siphoviridae sp. ctQNW6</name>
    <dbReference type="NCBI Taxonomy" id="2826328"/>
    <lineage>
        <taxon>Viruses</taxon>
        <taxon>Duplodnaviria</taxon>
        <taxon>Heunggongvirae</taxon>
        <taxon>Uroviricota</taxon>
        <taxon>Caudoviricetes</taxon>
    </lineage>
</organism>
<reference evidence="1" key="1">
    <citation type="journal article" date="2021" name="Proc. Natl. Acad. Sci. U.S.A.">
        <title>A Catalog of Tens of Thousands of Viruses from Human Metagenomes Reveals Hidden Associations with Chronic Diseases.</title>
        <authorList>
            <person name="Tisza M.J."/>
            <person name="Buck C.B."/>
        </authorList>
    </citation>
    <scope>NUCLEOTIDE SEQUENCE</scope>
    <source>
        <strain evidence="1">CtQNW6</strain>
    </source>
</reference>
<name>A0A8S5QWV2_9CAUD</name>
<proteinExistence type="predicted"/>
<protein>
    <submittedName>
        <fullName evidence="1">Uncharacterized protein</fullName>
    </submittedName>
</protein>
<dbReference type="EMBL" id="BK015749">
    <property type="protein sequence ID" value="DAE23189.1"/>
    <property type="molecule type" value="Genomic_DNA"/>
</dbReference>
<sequence length="50" mass="5436">MTSERTGFSARPDANQGGLSVSSLKKLLSILEAIFVCQEQNGVLRVKWGI</sequence>